<dbReference type="AlphaFoldDB" id="A0A4C1TA57"/>
<dbReference type="EMBL" id="BGZK01000046">
    <property type="protein sequence ID" value="GBP11332.1"/>
    <property type="molecule type" value="Genomic_DNA"/>
</dbReference>
<proteinExistence type="predicted"/>
<keyword evidence="3" id="KW-1185">Reference proteome</keyword>
<dbReference type="Proteomes" id="UP000299102">
    <property type="component" value="Unassembled WGS sequence"/>
</dbReference>
<evidence type="ECO:0000256" key="1">
    <source>
        <dbReference type="SAM" id="MobiDB-lite"/>
    </source>
</evidence>
<comment type="caution">
    <text evidence="2">The sequence shown here is derived from an EMBL/GenBank/DDBJ whole genome shotgun (WGS) entry which is preliminary data.</text>
</comment>
<accession>A0A4C1TA57</accession>
<sequence>MVVYGISAESCSYTLCDTGRRKCLAIAQKEKKVDDQKTCLSRSPAALIADPAGENDNARKDRVLSPTGTSARRRQNGAIFLQNREPGRLAIGVPEPAHLIDGVCEVSGGAGPGRVMTTAWKFTRAAFRRTLDWRRHGYGIRRHK</sequence>
<evidence type="ECO:0000313" key="3">
    <source>
        <dbReference type="Proteomes" id="UP000299102"/>
    </source>
</evidence>
<organism evidence="2 3">
    <name type="scientific">Eumeta variegata</name>
    <name type="common">Bagworm moth</name>
    <name type="synonym">Eumeta japonica</name>
    <dbReference type="NCBI Taxonomy" id="151549"/>
    <lineage>
        <taxon>Eukaryota</taxon>
        <taxon>Metazoa</taxon>
        <taxon>Ecdysozoa</taxon>
        <taxon>Arthropoda</taxon>
        <taxon>Hexapoda</taxon>
        <taxon>Insecta</taxon>
        <taxon>Pterygota</taxon>
        <taxon>Neoptera</taxon>
        <taxon>Endopterygota</taxon>
        <taxon>Lepidoptera</taxon>
        <taxon>Glossata</taxon>
        <taxon>Ditrysia</taxon>
        <taxon>Tineoidea</taxon>
        <taxon>Psychidae</taxon>
        <taxon>Oiketicinae</taxon>
        <taxon>Eumeta</taxon>
    </lineage>
</organism>
<feature type="region of interest" description="Disordered" evidence="1">
    <location>
        <begin position="50"/>
        <end position="75"/>
    </location>
</feature>
<reference evidence="2 3" key="1">
    <citation type="journal article" date="2019" name="Commun. Biol.">
        <title>The bagworm genome reveals a unique fibroin gene that provides high tensile strength.</title>
        <authorList>
            <person name="Kono N."/>
            <person name="Nakamura H."/>
            <person name="Ohtoshi R."/>
            <person name="Tomita M."/>
            <person name="Numata K."/>
            <person name="Arakawa K."/>
        </authorList>
    </citation>
    <scope>NUCLEOTIDE SEQUENCE [LARGE SCALE GENOMIC DNA]</scope>
</reference>
<gene>
    <name evidence="2" type="ORF">EVAR_92860_1</name>
</gene>
<protein>
    <submittedName>
        <fullName evidence="2">Uncharacterized protein</fullName>
    </submittedName>
</protein>
<evidence type="ECO:0000313" key="2">
    <source>
        <dbReference type="EMBL" id="GBP11332.1"/>
    </source>
</evidence>
<name>A0A4C1TA57_EUMVA</name>